<accession>A0A1H3FSF0</accession>
<organism evidence="8 9">
    <name type="scientific">Allochromatium warmingii</name>
    <name type="common">Chromatium warmingii</name>
    <dbReference type="NCBI Taxonomy" id="61595"/>
    <lineage>
        <taxon>Bacteria</taxon>
        <taxon>Pseudomonadati</taxon>
        <taxon>Pseudomonadota</taxon>
        <taxon>Gammaproteobacteria</taxon>
        <taxon>Chromatiales</taxon>
        <taxon>Chromatiaceae</taxon>
        <taxon>Allochromatium</taxon>
    </lineage>
</organism>
<comment type="function">
    <text evidence="6">The RuvA-RuvB-RuvC complex processes Holliday junction (HJ) DNA during genetic recombination and DNA repair, while the RuvA-RuvB complex plays an important role in the rescue of blocked DNA replication forks via replication fork reversal (RFR). RuvA specifically binds to HJ cruciform DNA, conferring on it an open structure. The RuvB hexamer acts as an ATP-dependent pump, pulling dsDNA into and through the RuvAB complex. HJ branch migration allows RuvC to scan DNA until it finds its consensus sequence, where it cleaves and resolves the cruciform DNA.</text>
</comment>
<keyword evidence="5 6" id="KW-0234">DNA repair</keyword>
<dbReference type="InterPro" id="IPR011114">
    <property type="entry name" value="RuvA_C"/>
</dbReference>
<keyword evidence="2 6" id="KW-0227">DNA damage</keyword>
<evidence type="ECO:0000256" key="2">
    <source>
        <dbReference type="ARBA" id="ARBA00022763"/>
    </source>
</evidence>
<dbReference type="InterPro" id="IPR000085">
    <property type="entry name" value="RuvA"/>
</dbReference>
<dbReference type="InterPro" id="IPR036267">
    <property type="entry name" value="RuvA_C_sf"/>
</dbReference>
<dbReference type="Pfam" id="PF14520">
    <property type="entry name" value="HHH_5"/>
    <property type="match status" value="1"/>
</dbReference>
<dbReference type="NCBIfam" id="TIGR00084">
    <property type="entry name" value="ruvA"/>
    <property type="match status" value="1"/>
</dbReference>
<evidence type="ECO:0000313" key="9">
    <source>
        <dbReference type="Proteomes" id="UP000198672"/>
    </source>
</evidence>
<dbReference type="SMART" id="SM00278">
    <property type="entry name" value="HhH1"/>
    <property type="match status" value="2"/>
</dbReference>
<dbReference type="CDD" id="cd14332">
    <property type="entry name" value="UBA_RuvA_C"/>
    <property type="match status" value="1"/>
</dbReference>
<dbReference type="Proteomes" id="UP000198672">
    <property type="component" value="Unassembled WGS sequence"/>
</dbReference>
<dbReference type="SUPFAM" id="SSF46929">
    <property type="entry name" value="DNA helicase RuvA subunit, C-terminal domain"/>
    <property type="match status" value="1"/>
</dbReference>
<feature type="region of interest" description="Domain III" evidence="6">
    <location>
        <begin position="158"/>
        <end position="210"/>
    </location>
</feature>
<dbReference type="Gene3D" id="1.10.150.20">
    <property type="entry name" value="5' to 3' exonuclease, C-terminal subdomain"/>
    <property type="match status" value="1"/>
</dbReference>
<keyword evidence="3 6" id="KW-0238">DNA-binding</keyword>
<reference evidence="9" key="1">
    <citation type="submission" date="2016-10" db="EMBL/GenBank/DDBJ databases">
        <authorList>
            <person name="Varghese N."/>
            <person name="Submissions S."/>
        </authorList>
    </citation>
    <scope>NUCLEOTIDE SEQUENCE [LARGE SCALE GENOMIC DNA]</scope>
    <source>
        <strain evidence="9">DSM 173</strain>
    </source>
</reference>
<name>A0A1H3FSF0_ALLWA</name>
<dbReference type="GO" id="GO:0000400">
    <property type="term" value="F:four-way junction DNA binding"/>
    <property type="evidence" value="ECO:0007669"/>
    <property type="project" value="UniProtKB-UniRule"/>
</dbReference>
<evidence type="ECO:0000256" key="4">
    <source>
        <dbReference type="ARBA" id="ARBA00023172"/>
    </source>
</evidence>
<comment type="domain">
    <text evidence="6">Has three domains with a flexible linker between the domains II and III and assumes an 'L' shape. Domain III is highly mobile and contacts RuvB.</text>
</comment>
<evidence type="ECO:0000256" key="1">
    <source>
        <dbReference type="ARBA" id="ARBA00022490"/>
    </source>
</evidence>
<protein>
    <recommendedName>
        <fullName evidence="6">Holliday junction branch migration complex subunit RuvA</fullName>
    </recommendedName>
</protein>
<evidence type="ECO:0000256" key="3">
    <source>
        <dbReference type="ARBA" id="ARBA00023125"/>
    </source>
</evidence>
<evidence type="ECO:0000313" key="8">
    <source>
        <dbReference type="EMBL" id="SDX93084.1"/>
    </source>
</evidence>
<proteinExistence type="inferred from homology"/>
<dbReference type="Gene3D" id="1.10.8.10">
    <property type="entry name" value="DNA helicase RuvA subunit, C-terminal domain"/>
    <property type="match status" value="1"/>
</dbReference>
<keyword evidence="1 6" id="KW-0963">Cytoplasm</keyword>
<dbReference type="HAMAP" id="MF_00031">
    <property type="entry name" value="DNA_HJ_migration_RuvA"/>
    <property type="match status" value="1"/>
</dbReference>
<dbReference type="InterPro" id="IPR012340">
    <property type="entry name" value="NA-bd_OB-fold"/>
</dbReference>
<dbReference type="OrthoDB" id="5293449at2"/>
<dbReference type="Pfam" id="PF07499">
    <property type="entry name" value="RuvA_C"/>
    <property type="match status" value="1"/>
</dbReference>
<dbReference type="GO" id="GO:0005524">
    <property type="term" value="F:ATP binding"/>
    <property type="evidence" value="ECO:0007669"/>
    <property type="project" value="InterPro"/>
</dbReference>
<dbReference type="GO" id="GO:0009379">
    <property type="term" value="C:Holliday junction helicase complex"/>
    <property type="evidence" value="ECO:0007669"/>
    <property type="project" value="InterPro"/>
</dbReference>
<keyword evidence="8" id="KW-0347">Helicase</keyword>
<dbReference type="AlphaFoldDB" id="A0A1H3FSF0"/>
<evidence type="ECO:0000256" key="6">
    <source>
        <dbReference type="HAMAP-Rule" id="MF_00031"/>
    </source>
</evidence>
<comment type="subunit">
    <text evidence="6">Homotetramer. Forms an RuvA(8)-RuvB(12)-Holliday junction (HJ) complex. HJ DNA is sandwiched between 2 RuvA tetramers; dsDNA enters through RuvA and exits via RuvB. An RuvB hexamer assembles on each DNA strand where it exits the tetramer. Each RuvB hexamer is contacted by two RuvA subunits (via domain III) on 2 adjacent RuvB subunits; this complex drives branch migration. In the full resolvosome a probable DNA-RuvA(4)-RuvB(12)-RuvC(2) complex forms which resolves the HJ.</text>
</comment>
<feature type="domain" description="Helix-hairpin-helix DNA-binding motif class 1" evidence="7">
    <location>
        <begin position="108"/>
        <end position="127"/>
    </location>
</feature>
<keyword evidence="8" id="KW-0547">Nucleotide-binding</keyword>
<dbReference type="Gene3D" id="2.40.50.140">
    <property type="entry name" value="Nucleic acid-binding proteins"/>
    <property type="match status" value="1"/>
</dbReference>
<comment type="caution">
    <text evidence="6">Lacks conserved residue(s) required for the propagation of feature annotation.</text>
</comment>
<keyword evidence="4 6" id="KW-0233">DNA recombination</keyword>
<dbReference type="GO" id="GO:0009378">
    <property type="term" value="F:four-way junction helicase activity"/>
    <property type="evidence" value="ECO:0007669"/>
    <property type="project" value="InterPro"/>
</dbReference>
<dbReference type="STRING" id="61595.SAMN05421644_12026"/>
<sequence length="210" mass="22159">MIGRLRGQLLAKQLPLLLLDVNGVGYELEAPMSTFYELPAVGETVTLVTHLVVREDAQTLYGFSHERDRALFRALIKVTGVGARMALAILSGMDAARFAQCVEHEDATALTRLPGIGKKTAERLIIEMRDRLGGVLTVPGVRPVALSPSATAPAAAAAMPSAEQTLLDAISALVALGYKPADATRMARAAASDGAQTTEDIIRAALRAVS</sequence>
<dbReference type="InterPro" id="IPR013849">
    <property type="entry name" value="DNA_helicase_Holl-junc_RuvA_I"/>
</dbReference>
<keyword evidence="9" id="KW-1185">Reference proteome</keyword>
<keyword evidence="8" id="KW-0067">ATP-binding</keyword>
<dbReference type="SUPFAM" id="SSF47781">
    <property type="entry name" value="RuvA domain 2-like"/>
    <property type="match status" value="1"/>
</dbReference>
<gene>
    <name evidence="6" type="primary">ruvA</name>
    <name evidence="8" type="ORF">SAMN05421644_12026</name>
</gene>
<dbReference type="Pfam" id="PF01330">
    <property type="entry name" value="RuvA_N"/>
    <property type="match status" value="1"/>
</dbReference>
<comment type="subcellular location">
    <subcellularLocation>
        <location evidence="6">Cytoplasm</location>
    </subcellularLocation>
</comment>
<dbReference type="InterPro" id="IPR003583">
    <property type="entry name" value="Hlx-hairpin-Hlx_DNA-bd_motif"/>
</dbReference>
<comment type="similarity">
    <text evidence="6">Belongs to the RuvA family.</text>
</comment>
<feature type="domain" description="Helix-hairpin-helix DNA-binding motif class 1" evidence="7">
    <location>
        <begin position="73"/>
        <end position="92"/>
    </location>
</feature>
<dbReference type="GO" id="GO:0006281">
    <property type="term" value="P:DNA repair"/>
    <property type="evidence" value="ECO:0007669"/>
    <property type="project" value="UniProtKB-UniRule"/>
</dbReference>
<dbReference type="GO" id="GO:0048476">
    <property type="term" value="C:Holliday junction resolvase complex"/>
    <property type="evidence" value="ECO:0007669"/>
    <property type="project" value="UniProtKB-UniRule"/>
</dbReference>
<feature type="region of interest" description="Domain I" evidence="6">
    <location>
        <begin position="1"/>
        <end position="64"/>
    </location>
</feature>
<dbReference type="InterPro" id="IPR010994">
    <property type="entry name" value="RuvA_2-like"/>
</dbReference>
<evidence type="ECO:0000256" key="5">
    <source>
        <dbReference type="ARBA" id="ARBA00023204"/>
    </source>
</evidence>
<dbReference type="RefSeq" id="WP_091333618.1">
    <property type="nucleotide sequence ID" value="NZ_FNOW01000020.1"/>
</dbReference>
<dbReference type="GO" id="GO:0005737">
    <property type="term" value="C:cytoplasm"/>
    <property type="evidence" value="ECO:0007669"/>
    <property type="project" value="UniProtKB-SubCell"/>
</dbReference>
<dbReference type="EMBL" id="FNOW01000020">
    <property type="protein sequence ID" value="SDX93084.1"/>
    <property type="molecule type" value="Genomic_DNA"/>
</dbReference>
<keyword evidence="8" id="KW-0378">Hydrolase</keyword>
<evidence type="ECO:0000259" key="7">
    <source>
        <dbReference type="SMART" id="SM00278"/>
    </source>
</evidence>
<dbReference type="GO" id="GO:0006310">
    <property type="term" value="P:DNA recombination"/>
    <property type="evidence" value="ECO:0007669"/>
    <property type="project" value="UniProtKB-UniRule"/>
</dbReference>
<dbReference type="SUPFAM" id="SSF50249">
    <property type="entry name" value="Nucleic acid-binding proteins"/>
    <property type="match status" value="1"/>
</dbReference>